<evidence type="ECO:0000256" key="1">
    <source>
        <dbReference type="SAM" id="Coils"/>
    </source>
</evidence>
<feature type="coiled-coil region" evidence="1">
    <location>
        <begin position="1"/>
        <end position="28"/>
    </location>
</feature>
<reference evidence="3" key="1">
    <citation type="journal article" date="2019" name="MBio">
        <title>Virus Genomes from Deep Sea Sediments Expand the Ocean Megavirome and Support Independent Origins of Viral Gigantism.</title>
        <authorList>
            <person name="Backstrom D."/>
            <person name="Yutin N."/>
            <person name="Jorgensen S.L."/>
            <person name="Dharamshi J."/>
            <person name="Homa F."/>
            <person name="Zaremba-Niedwiedzka K."/>
            <person name="Spang A."/>
            <person name="Wolf Y.I."/>
            <person name="Koonin E.V."/>
            <person name="Ettema T.J."/>
        </authorList>
    </citation>
    <scope>NUCLEOTIDE SEQUENCE</scope>
</reference>
<evidence type="ECO:0000313" key="3">
    <source>
        <dbReference type="EMBL" id="QBK87413.1"/>
    </source>
</evidence>
<proteinExistence type="predicted"/>
<keyword evidence="2" id="KW-1133">Transmembrane helix</keyword>
<dbReference type="EMBL" id="MK500351">
    <property type="protein sequence ID" value="QBK87413.1"/>
    <property type="molecule type" value="Genomic_DNA"/>
</dbReference>
<gene>
    <name evidence="3" type="ORF">LCMAC201_03230</name>
</gene>
<organism evidence="3">
    <name type="scientific">Marseillevirus LCMAC201</name>
    <dbReference type="NCBI Taxonomy" id="2506605"/>
    <lineage>
        <taxon>Viruses</taxon>
        <taxon>Varidnaviria</taxon>
        <taxon>Bamfordvirae</taxon>
        <taxon>Nucleocytoviricota</taxon>
        <taxon>Megaviricetes</taxon>
        <taxon>Pimascovirales</taxon>
        <taxon>Pimascovirales incertae sedis</taxon>
        <taxon>Marseilleviridae</taxon>
    </lineage>
</organism>
<feature type="transmembrane region" description="Helical" evidence="2">
    <location>
        <begin position="84"/>
        <end position="109"/>
    </location>
</feature>
<accession>A0A481YVV9</accession>
<keyword evidence="2" id="KW-0812">Transmembrane</keyword>
<protein>
    <submittedName>
        <fullName evidence="3">Membrane protein</fullName>
    </submittedName>
</protein>
<evidence type="ECO:0000256" key="2">
    <source>
        <dbReference type="SAM" id="Phobius"/>
    </source>
</evidence>
<keyword evidence="1" id="KW-0175">Coiled coil</keyword>
<sequence>MTDFEQRLKELEDSINDAEVAVQRDNATMPASDIGGSISGSPYSYVYIIAAIIPLLVVGALFFAKPKWVTKKVKGKRVICWQSLIKWASIITVIGWSGLFLVNYCGVFAKAQEYFGK</sequence>
<name>A0A481YVV9_9VIRU</name>
<keyword evidence="2" id="KW-0472">Membrane</keyword>
<feature type="transmembrane region" description="Helical" evidence="2">
    <location>
        <begin position="45"/>
        <end position="64"/>
    </location>
</feature>